<sequence>MKNTKALVGQILIFVAVVAVSVGFVYAVYIVGSQTAAEILFRDELSSFSLVADTVVNSPNCLLYVETKNIAEETQVMAHRGVIDWSKASDSIKGCARKGAYIWNAVVVDETAIEESYGEFSLETVEFIQGLSNPLELWDLVKDLSNPADISLRIVEIGGGAVSDVGEVASLLGSIDDNTKRINGIPSGCVEIGKRSFPVIIKRRDKFDKGKVEVSVASKNAIVTTAKAGLVFDIVILNTGTCAGEYNIAVSIVNSTSDQQSNIPIILGIPPATSTVMQYTATTPSINVNETAIRKISVPNQNLAGYSLKIEISPKDIPYYTKIYRENL</sequence>
<dbReference type="AlphaFoldDB" id="A0A832V2H9"/>
<gene>
    <name evidence="2" type="ORF">H1016_04685</name>
</gene>
<keyword evidence="1" id="KW-1133">Transmembrane helix</keyword>
<comment type="caution">
    <text evidence="2">The sequence shown here is derived from an EMBL/GenBank/DDBJ whole genome shotgun (WGS) entry which is preliminary data.</text>
</comment>
<keyword evidence="1" id="KW-0812">Transmembrane</keyword>
<evidence type="ECO:0000313" key="2">
    <source>
        <dbReference type="EMBL" id="HIK00806.1"/>
    </source>
</evidence>
<dbReference type="EMBL" id="DVAB01000038">
    <property type="protein sequence ID" value="HIK00806.1"/>
    <property type="molecule type" value="Genomic_DNA"/>
</dbReference>
<keyword evidence="3" id="KW-1185">Reference proteome</keyword>
<dbReference type="Proteomes" id="UP000646946">
    <property type="component" value="Unassembled WGS sequence"/>
</dbReference>
<feature type="transmembrane region" description="Helical" evidence="1">
    <location>
        <begin position="12"/>
        <end position="32"/>
    </location>
</feature>
<proteinExistence type="predicted"/>
<evidence type="ECO:0000256" key="1">
    <source>
        <dbReference type="SAM" id="Phobius"/>
    </source>
</evidence>
<keyword evidence="1" id="KW-0472">Membrane</keyword>
<name>A0A832V2H9_9ARCH</name>
<accession>A0A832V2H9</accession>
<reference evidence="2 3" key="1">
    <citation type="journal article" name="Nat. Commun.">
        <title>Undinarchaeota illuminate DPANN phylogeny and the impact of gene transfer on archaeal evolution.</title>
        <authorList>
            <person name="Dombrowski N."/>
            <person name="Williams T.A."/>
            <person name="Sun J."/>
            <person name="Woodcroft B.J."/>
            <person name="Lee J.H."/>
            <person name="Minh B.Q."/>
            <person name="Rinke C."/>
            <person name="Spang A."/>
        </authorList>
    </citation>
    <scope>NUCLEOTIDE SEQUENCE [LARGE SCALE GENOMIC DNA]</scope>
    <source>
        <strain evidence="2">MAG_bin1129</strain>
    </source>
</reference>
<organism evidence="2 3">
    <name type="scientific">Candidatus Naiadarchaeum limnaeum</name>
    <dbReference type="NCBI Taxonomy" id="2756139"/>
    <lineage>
        <taxon>Archaea</taxon>
        <taxon>Candidatus Undinarchaeota</taxon>
        <taxon>Candidatus Undinarchaeia</taxon>
        <taxon>Candidatus Naiadarchaeales</taxon>
        <taxon>Candidatus Naiadarchaeaceae</taxon>
        <taxon>Candidatus Naiadarchaeum</taxon>
    </lineage>
</organism>
<evidence type="ECO:0000313" key="3">
    <source>
        <dbReference type="Proteomes" id="UP000646946"/>
    </source>
</evidence>
<protein>
    <submittedName>
        <fullName evidence="2">Uncharacterized protein</fullName>
    </submittedName>
</protein>